<sequence>MSWWTDFKAKRALKRARSQYQSDYSDWQRDVEIFKKIESAFELAIKGEDSVPNNTVQKKGEIILWQGQGQMHETGRTPGRYVGTSQGFSIPLVGGIRYRVGAQRGTFVAGDEVQAYKEVGQVLLTTERVLFNGQMNTKEWAFAKWNGASTTADESDYIFHVSNRQKTSGIFFGATQGREFNRFLAQAINCAEEGVDVVLKSVRKQIKELAEDEPQAPTPASIESARIAQLAIDAPKN</sequence>
<dbReference type="KEGG" id="plim:PHILAsVB114_04710"/>
<name>A0A249LG73_9ACTN</name>
<organism evidence="1 2">
    <name type="scientific">Candidatus Planktophila limnetica</name>
    <dbReference type="NCBI Taxonomy" id="573600"/>
    <lineage>
        <taxon>Bacteria</taxon>
        <taxon>Bacillati</taxon>
        <taxon>Actinomycetota</taxon>
        <taxon>Actinomycetes</taxon>
        <taxon>Candidatus Nanopelagicales</taxon>
        <taxon>Candidatus Nanopelagicaceae</taxon>
        <taxon>Candidatus Planktophila</taxon>
    </lineage>
</organism>
<gene>
    <name evidence="1" type="ORF">PHILAsVB114_04710</name>
</gene>
<dbReference type="RefSeq" id="WP_204246765.1">
    <property type="nucleotide sequence ID" value="NZ_CP016782.1"/>
</dbReference>
<keyword evidence="2" id="KW-1185">Reference proteome</keyword>
<proteinExistence type="predicted"/>
<evidence type="ECO:0008006" key="3">
    <source>
        <dbReference type="Google" id="ProtNLM"/>
    </source>
</evidence>
<evidence type="ECO:0000313" key="2">
    <source>
        <dbReference type="Proteomes" id="UP000217221"/>
    </source>
</evidence>
<evidence type="ECO:0000313" key="1">
    <source>
        <dbReference type="EMBL" id="ASY27929.1"/>
    </source>
</evidence>
<dbReference type="EMBL" id="CP016782">
    <property type="protein sequence ID" value="ASY27929.1"/>
    <property type="molecule type" value="Genomic_DNA"/>
</dbReference>
<dbReference type="AlphaFoldDB" id="A0A249LG73"/>
<protein>
    <recommendedName>
        <fullName evidence="3">DUF4429 domain-containing protein</fullName>
    </recommendedName>
</protein>
<accession>A0A249LG73</accession>
<reference evidence="1 2" key="1">
    <citation type="submission" date="2016-07" db="EMBL/GenBank/DDBJ databases">
        <title>High microdiversification within the ubiquitous acI lineage of Actinobacteria.</title>
        <authorList>
            <person name="Neuenschwander S.M."/>
            <person name="Salcher M."/>
            <person name="Ghai R."/>
            <person name="Pernthaler J."/>
        </authorList>
    </citation>
    <scope>NUCLEOTIDE SEQUENCE [LARGE SCALE GENOMIC DNA]</scope>
    <source>
        <strain evidence="1">MMS-VB-114</strain>
    </source>
</reference>
<dbReference type="Proteomes" id="UP000217221">
    <property type="component" value="Chromosome"/>
</dbReference>